<evidence type="ECO:0000259" key="1">
    <source>
        <dbReference type="Pfam" id="PF14294"/>
    </source>
</evidence>
<accession>A0A9E6SXJ8</accession>
<dbReference type="InterPro" id="IPR025399">
    <property type="entry name" value="DUF4372"/>
</dbReference>
<organism evidence="2 3">
    <name type="scientific">Ferrovum myxofaciens</name>
    <dbReference type="NCBI Taxonomy" id="416213"/>
    <lineage>
        <taxon>Bacteria</taxon>
        <taxon>Pseudomonadati</taxon>
        <taxon>Pseudomonadota</taxon>
        <taxon>Betaproteobacteria</taxon>
        <taxon>Ferrovales</taxon>
        <taxon>Ferrovaceae</taxon>
        <taxon>Ferrovum</taxon>
    </lineage>
</organism>
<name>A0A9E6SXJ8_9PROT</name>
<feature type="domain" description="DUF4372" evidence="1">
    <location>
        <begin position="3"/>
        <end position="65"/>
    </location>
</feature>
<protein>
    <submittedName>
        <fullName evidence="2">DUF4372 domain-containing protein</fullName>
    </submittedName>
</protein>
<evidence type="ECO:0000313" key="2">
    <source>
        <dbReference type="EMBL" id="QWY77527.1"/>
    </source>
</evidence>
<dbReference type="EMBL" id="CP071137">
    <property type="protein sequence ID" value="QWY77527.1"/>
    <property type="molecule type" value="Genomic_DNA"/>
</dbReference>
<evidence type="ECO:0000313" key="3">
    <source>
        <dbReference type="Proteomes" id="UP000683551"/>
    </source>
</evidence>
<dbReference type="Proteomes" id="UP000683551">
    <property type="component" value="Chromosome"/>
</dbReference>
<sequence length="131" mass="15486">MHTGKLVFAQLMEHLPLHTFRRCVAKYTGRYPTLTFSHLDQFLCMAFSQLTYRESLRDIETCLRAFYQVVSSGYSWRHCQKHSGRRQRKPRLAHLLGLCTQPDPDSAQALRRGQFRPGIDAYRLRARFHHH</sequence>
<gene>
    <name evidence="2" type="ORF">JZL65_00095</name>
</gene>
<proteinExistence type="predicted"/>
<dbReference type="AlphaFoldDB" id="A0A9E6SXJ8"/>
<dbReference type="Pfam" id="PF14294">
    <property type="entry name" value="DUF4372"/>
    <property type="match status" value="1"/>
</dbReference>
<reference evidence="2" key="1">
    <citation type="submission" date="2021-02" db="EMBL/GenBank/DDBJ databases">
        <title>Comparative genomics of Ferrovum myxofaciens strains, predominant extremophile bacteria forming large biofilm stalactites in acid mine ecosystems.</title>
        <authorList>
            <person name="Burkartova K."/>
            <person name="Ridl J."/>
            <person name="Pajer P."/>
            <person name="Falteisek L."/>
        </authorList>
    </citation>
    <scope>NUCLEOTIDE SEQUENCE</scope>
    <source>
        <strain evidence="2">MI1III</strain>
    </source>
</reference>